<dbReference type="CDD" id="cd00685">
    <property type="entry name" value="Trans_IPPS_HT"/>
    <property type="match status" value="1"/>
</dbReference>
<dbReference type="PROSITE" id="PS51257">
    <property type="entry name" value="PROKAR_LIPOPROTEIN"/>
    <property type="match status" value="1"/>
</dbReference>
<comment type="cofactor">
    <cofactor evidence="1">
        <name>Mg(2+)</name>
        <dbReference type="ChEBI" id="CHEBI:18420"/>
    </cofactor>
</comment>
<evidence type="ECO:0000256" key="5">
    <source>
        <dbReference type="ARBA" id="ARBA00006706"/>
    </source>
</evidence>
<dbReference type="InterPro" id="IPR053378">
    <property type="entry name" value="Prenyl_diphosphate_synthase"/>
</dbReference>
<dbReference type="SFLD" id="SFLDG01017">
    <property type="entry name" value="Polyprenyl_Transferase_Like"/>
    <property type="match status" value="1"/>
</dbReference>
<evidence type="ECO:0000313" key="14">
    <source>
        <dbReference type="Proteomes" id="UP000008694"/>
    </source>
</evidence>
<evidence type="ECO:0000313" key="13">
    <source>
        <dbReference type="EMBL" id="EFH62446.1"/>
    </source>
</evidence>
<evidence type="ECO:0000256" key="11">
    <source>
        <dbReference type="RuleBase" id="RU004466"/>
    </source>
</evidence>
<evidence type="ECO:0000256" key="2">
    <source>
        <dbReference type="ARBA" id="ARBA00004932"/>
    </source>
</evidence>
<dbReference type="FunFam" id="1.10.600.10:FF:000001">
    <property type="entry name" value="Geranylgeranyl diphosphate synthase"/>
    <property type="match status" value="1"/>
</dbReference>
<sequence>MESSRKENNVVPAVPAGFRSPLCSGWPCSSLSMACVSTQTIFLYLVIVFLSLHFVFATLKQRLSPAITRRLIRLLHRRNKFPAAASVFLRKDAREFLDSSTQIENKEDDFGFKPYMIRKAETINRALDKAIPLIEPLNIYKAMRYTIFAGGKRVRPILCLAACELVGGGERSAIPAACSVEMIHTMSLIKDDLPCMDNDDLRRGKPTTHKVFGESVAILSGGALLALAFEHLTEADVSSKKMVRVVKELAKSIGTKGLVAGQAMDLSSEGLDPNDFRLEDLEYIHVHKTGALLEASAVIGAVIGGGSEEEIEKVRSFARCIGLLFQVVDDILDETKSSEELGKTAGKDKVAGKLTYPRVIGLEKSKEFVKKLNRDAREHLQGFDEDKVKPLIALTNFIANRNN</sequence>
<evidence type="ECO:0000256" key="1">
    <source>
        <dbReference type="ARBA" id="ARBA00001946"/>
    </source>
</evidence>
<dbReference type="Gramene" id="scaffold_304223.1">
    <property type="protein sequence ID" value="scaffold_304223.1"/>
    <property type="gene ID" value="scaffold_304223.1"/>
</dbReference>
<dbReference type="AlphaFoldDB" id="D7L096"/>
<evidence type="ECO:0000256" key="4">
    <source>
        <dbReference type="ARBA" id="ARBA00005221"/>
    </source>
</evidence>
<dbReference type="Proteomes" id="UP000008694">
    <property type="component" value="Unassembled WGS sequence"/>
</dbReference>
<organism evidence="14">
    <name type="scientific">Arabidopsis lyrata subsp. lyrata</name>
    <name type="common">Lyre-leaved rock-cress</name>
    <dbReference type="NCBI Taxonomy" id="81972"/>
    <lineage>
        <taxon>Eukaryota</taxon>
        <taxon>Viridiplantae</taxon>
        <taxon>Streptophyta</taxon>
        <taxon>Embryophyta</taxon>
        <taxon>Tracheophyta</taxon>
        <taxon>Spermatophyta</taxon>
        <taxon>Magnoliopsida</taxon>
        <taxon>eudicotyledons</taxon>
        <taxon>Gunneridae</taxon>
        <taxon>Pentapetalae</taxon>
        <taxon>rosids</taxon>
        <taxon>malvids</taxon>
        <taxon>Brassicales</taxon>
        <taxon>Brassicaceae</taxon>
        <taxon>Camelineae</taxon>
        <taxon>Arabidopsis</taxon>
    </lineage>
</organism>
<dbReference type="EMBL" id="GL348715">
    <property type="protein sequence ID" value="EFH62446.1"/>
    <property type="molecule type" value="Genomic_DNA"/>
</dbReference>
<dbReference type="GO" id="GO:0046872">
    <property type="term" value="F:metal ion binding"/>
    <property type="evidence" value="ECO:0007669"/>
    <property type="project" value="UniProtKB-KW"/>
</dbReference>
<dbReference type="SUPFAM" id="SSF48576">
    <property type="entry name" value="Terpenoid synthases"/>
    <property type="match status" value="1"/>
</dbReference>
<dbReference type="PROSITE" id="PS00723">
    <property type="entry name" value="POLYPRENYL_SYNTHASE_1"/>
    <property type="match status" value="1"/>
</dbReference>
<name>D7L096_ARALL</name>
<dbReference type="SFLD" id="SFLDS00005">
    <property type="entry name" value="Isoprenoid_Synthase_Type_I"/>
    <property type="match status" value="1"/>
</dbReference>
<dbReference type="Pfam" id="PF00348">
    <property type="entry name" value="polyprenyl_synt"/>
    <property type="match status" value="1"/>
</dbReference>
<keyword evidence="6 11" id="KW-0808">Transferase</keyword>
<feature type="transmembrane region" description="Helical" evidence="12">
    <location>
        <begin position="41"/>
        <end position="59"/>
    </location>
</feature>
<dbReference type="NCBIfam" id="NF045485">
    <property type="entry name" value="FPPsyn"/>
    <property type="match status" value="1"/>
</dbReference>
<evidence type="ECO:0000256" key="12">
    <source>
        <dbReference type="SAM" id="Phobius"/>
    </source>
</evidence>
<dbReference type="InterPro" id="IPR008949">
    <property type="entry name" value="Isoprenoid_synthase_dom_sf"/>
</dbReference>
<dbReference type="eggNOG" id="KOG0776">
    <property type="taxonomic scope" value="Eukaryota"/>
</dbReference>
<evidence type="ECO:0000256" key="6">
    <source>
        <dbReference type="ARBA" id="ARBA00022679"/>
    </source>
</evidence>
<comment type="pathway">
    <text evidence="2">Isoprenoid biosynthesis; geranyl diphosphate biosynthesis; geranyl diphosphate from dimethylallyl diphosphate and isopentenyl diphosphate: step 1/1.</text>
</comment>
<keyword evidence="9" id="KW-0460">Magnesium</keyword>
<dbReference type="GO" id="GO:0016117">
    <property type="term" value="P:carotenoid biosynthetic process"/>
    <property type="evidence" value="ECO:0007669"/>
    <property type="project" value="UniProtKB-KW"/>
</dbReference>
<dbReference type="GO" id="GO:0004311">
    <property type="term" value="F:geranylgeranyl diphosphate synthase activity"/>
    <property type="evidence" value="ECO:0007669"/>
    <property type="project" value="TreeGrafter"/>
</dbReference>
<evidence type="ECO:0000256" key="10">
    <source>
        <dbReference type="ARBA" id="ARBA00023229"/>
    </source>
</evidence>
<comment type="similarity">
    <text evidence="5 11">Belongs to the FPP/GGPP synthase family.</text>
</comment>
<keyword evidence="7" id="KW-0479">Metal-binding</keyword>
<dbReference type="PANTHER" id="PTHR43281">
    <property type="entry name" value="FARNESYL DIPHOSPHATE SYNTHASE"/>
    <property type="match status" value="1"/>
</dbReference>
<proteinExistence type="inferred from homology"/>
<dbReference type="PANTHER" id="PTHR43281:SF17">
    <property type="entry name" value="GERANYLGERANYL PYROPHOSPHATE SYNTHASE 4"/>
    <property type="match status" value="1"/>
</dbReference>
<keyword evidence="12" id="KW-1133">Transmembrane helix</keyword>
<dbReference type="GO" id="GO:0005737">
    <property type="term" value="C:cytoplasm"/>
    <property type="evidence" value="ECO:0007669"/>
    <property type="project" value="UniProtKB-ARBA"/>
</dbReference>
<gene>
    <name evidence="13" type="ORF">ARALYDRAFT_900253</name>
</gene>
<keyword evidence="14" id="KW-1185">Reference proteome</keyword>
<dbReference type="STRING" id="81972.D7L096"/>
<comment type="pathway">
    <text evidence="3">Isoprenoid biosynthesis; farnesyl diphosphate biosynthesis; farnesyl diphosphate from geranyl diphosphate and isopentenyl diphosphate: step 1/1.</text>
</comment>
<evidence type="ECO:0000256" key="7">
    <source>
        <dbReference type="ARBA" id="ARBA00022723"/>
    </source>
</evidence>
<keyword evidence="8" id="KW-0125">Carotenoid biosynthesis</keyword>
<comment type="pathway">
    <text evidence="4">Isoprenoid biosynthesis; geranylgeranyl diphosphate biosynthesis; geranylgeranyl diphosphate from farnesyl diphosphate and isopentenyl diphosphate: step 1/1.</text>
</comment>
<dbReference type="InterPro" id="IPR000092">
    <property type="entry name" value="Polyprenyl_synt"/>
</dbReference>
<evidence type="ECO:0000256" key="8">
    <source>
        <dbReference type="ARBA" id="ARBA00022746"/>
    </source>
</evidence>
<accession>D7L096</accession>
<dbReference type="HOGENOM" id="CLU_014015_0_0_1"/>
<protein>
    <submittedName>
        <fullName evidence="13">Uncharacterized protein</fullName>
    </submittedName>
</protein>
<keyword evidence="12" id="KW-0472">Membrane</keyword>
<dbReference type="InterPro" id="IPR033749">
    <property type="entry name" value="Polyprenyl_synt_CS"/>
</dbReference>
<evidence type="ECO:0000256" key="9">
    <source>
        <dbReference type="ARBA" id="ARBA00022842"/>
    </source>
</evidence>
<dbReference type="Gene3D" id="1.10.600.10">
    <property type="entry name" value="Farnesyl Diphosphate Synthase"/>
    <property type="match status" value="1"/>
</dbReference>
<keyword evidence="10" id="KW-0414">Isoprene biosynthesis</keyword>
<evidence type="ECO:0000256" key="3">
    <source>
        <dbReference type="ARBA" id="ARBA00005035"/>
    </source>
</evidence>
<keyword evidence="12" id="KW-0812">Transmembrane</keyword>
<dbReference type="PROSITE" id="PS00444">
    <property type="entry name" value="POLYPRENYL_SYNTHASE_2"/>
    <property type="match status" value="1"/>
</dbReference>
<reference evidence="14" key="1">
    <citation type="journal article" date="2011" name="Nat. Genet.">
        <title>The Arabidopsis lyrata genome sequence and the basis of rapid genome size change.</title>
        <authorList>
            <person name="Hu T.T."/>
            <person name="Pattyn P."/>
            <person name="Bakker E.G."/>
            <person name="Cao J."/>
            <person name="Cheng J.-F."/>
            <person name="Clark R.M."/>
            <person name="Fahlgren N."/>
            <person name="Fawcett J.A."/>
            <person name="Grimwood J."/>
            <person name="Gundlach H."/>
            <person name="Haberer G."/>
            <person name="Hollister J.D."/>
            <person name="Ossowski S."/>
            <person name="Ottilar R.P."/>
            <person name="Salamov A.A."/>
            <person name="Schneeberger K."/>
            <person name="Spannagl M."/>
            <person name="Wang X."/>
            <person name="Yang L."/>
            <person name="Nasrallah M.E."/>
            <person name="Bergelson J."/>
            <person name="Carrington J.C."/>
            <person name="Gaut B.S."/>
            <person name="Schmutz J."/>
            <person name="Mayer K.F.X."/>
            <person name="Van de Peer Y."/>
            <person name="Grigoriev I.V."/>
            <person name="Nordborg M."/>
            <person name="Weigel D."/>
            <person name="Guo Y.-L."/>
        </authorList>
    </citation>
    <scope>NUCLEOTIDE SEQUENCE [LARGE SCALE GENOMIC DNA]</scope>
    <source>
        <strain evidence="14">cv. MN47</strain>
    </source>
</reference>